<feature type="domain" description="YchJ-like middle NTF2-like" evidence="1">
    <location>
        <begin position="34"/>
        <end position="141"/>
    </location>
</feature>
<dbReference type="EMBL" id="JAKILK010000001">
    <property type="protein sequence ID" value="MCL1116124.1"/>
    <property type="molecule type" value="Genomic_DNA"/>
</dbReference>
<keyword evidence="3" id="KW-1185">Reference proteome</keyword>
<dbReference type="SUPFAM" id="SSF54427">
    <property type="entry name" value="NTF2-like"/>
    <property type="match status" value="1"/>
</dbReference>
<gene>
    <name evidence="2" type="ORF">L2689_02550</name>
</gene>
<dbReference type="InterPro" id="IPR032710">
    <property type="entry name" value="NTF2-like_dom_sf"/>
</dbReference>
<dbReference type="SUPFAM" id="SSF103642">
    <property type="entry name" value="Sec-C motif"/>
    <property type="match status" value="1"/>
</dbReference>
<sequence>MIAFTASNLCPCNSKLTYQDCCHGFHTNTKLAESAEQLMRSRYCAFVVNAFDYLIHTHHQTYLNGLTATQLAQGDTQWLGLTVLEHGLIENHHSDFVENLVGSLQAFVTFKAWYKHGKSVDAIFERSHFVQQNGQWFYTQGVQMEAALPKRNDACVCHSGKKFKQCCGK</sequence>
<evidence type="ECO:0000313" key="2">
    <source>
        <dbReference type="EMBL" id="MCL1116124.1"/>
    </source>
</evidence>
<reference evidence="2 3" key="1">
    <citation type="submission" date="2022-01" db="EMBL/GenBank/DDBJ databases">
        <title>Whole genome-based taxonomy of the Shewanellaceae.</title>
        <authorList>
            <person name="Martin-Rodriguez A.J."/>
        </authorList>
    </citation>
    <scope>NUCLEOTIDE SEQUENCE [LARGE SCALE GENOMIC DNA]</scope>
    <source>
        <strain evidence="2 3">JCM 17801</strain>
    </source>
</reference>
<evidence type="ECO:0000259" key="1">
    <source>
        <dbReference type="Pfam" id="PF17775"/>
    </source>
</evidence>
<proteinExistence type="predicted"/>
<dbReference type="NCBIfam" id="NF002486">
    <property type="entry name" value="PRK01752.1"/>
    <property type="match status" value="1"/>
</dbReference>
<dbReference type="Pfam" id="PF17775">
    <property type="entry name" value="YchJ_M-like"/>
    <property type="match status" value="1"/>
</dbReference>
<dbReference type="Proteomes" id="UP001203212">
    <property type="component" value="Unassembled WGS sequence"/>
</dbReference>
<dbReference type="PANTHER" id="PTHR33747:SF1">
    <property type="entry name" value="ADENYLATE CYCLASE-ASSOCIATED CAP C-TERMINAL DOMAIN-CONTAINING PROTEIN"/>
    <property type="match status" value="1"/>
</dbReference>
<organism evidence="2 3">
    <name type="scientific">Shewanella aestuarii</name>
    <dbReference type="NCBI Taxonomy" id="1028752"/>
    <lineage>
        <taxon>Bacteria</taxon>
        <taxon>Pseudomonadati</taxon>
        <taxon>Pseudomonadota</taxon>
        <taxon>Gammaproteobacteria</taxon>
        <taxon>Alteromonadales</taxon>
        <taxon>Shewanellaceae</taxon>
        <taxon>Shewanella</taxon>
    </lineage>
</organism>
<dbReference type="InterPro" id="IPR004027">
    <property type="entry name" value="SEC_C_motif"/>
</dbReference>
<dbReference type="PANTHER" id="PTHR33747">
    <property type="entry name" value="UPF0225 PROTEIN SCO1677"/>
    <property type="match status" value="1"/>
</dbReference>
<dbReference type="Gene3D" id="3.10.450.50">
    <property type="match status" value="1"/>
</dbReference>
<dbReference type="InterPro" id="IPR048469">
    <property type="entry name" value="YchJ-like_M"/>
</dbReference>
<accession>A0ABT0KXD0</accession>
<dbReference type="NCBIfam" id="NF002449">
    <property type="entry name" value="PRK01617.1"/>
    <property type="match status" value="1"/>
</dbReference>
<dbReference type="RefSeq" id="WP_188839809.1">
    <property type="nucleotide sequence ID" value="NZ_BMOT01000001.1"/>
</dbReference>
<protein>
    <submittedName>
        <fullName evidence="2">YchJ family protein</fullName>
    </submittedName>
</protein>
<dbReference type="Pfam" id="PF02810">
    <property type="entry name" value="SEC-C"/>
    <property type="match status" value="1"/>
</dbReference>
<evidence type="ECO:0000313" key="3">
    <source>
        <dbReference type="Proteomes" id="UP001203212"/>
    </source>
</evidence>
<name>A0ABT0KXD0_9GAMM</name>
<comment type="caution">
    <text evidence="2">The sequence shown here is derived from an EMBL/GenBank/DDBJ whole genome shotgun (WGS) entry which is preliminary data.</text>
</comment>